<evidence type="ECO:0000256" key="5">
    <source>
        <dbReference type="SAM" id="SignalP"/>
    </source>
</evidence>
<evidence type="ECO:0000313" key="9">
    <source>
        <dbReference type="EMBL" id="CAF4177285.1"/>
    </source>
</evidence>
<protein>
    <submittedName>
        <fullName evidence="7">Uncharacterized protein</fullName>
    </submittedName>
</protein>
<name>A0A815FQM2_9BILA</name>
<keyword evidence="10" id="KW-1185">Reference proteome</keyword>
<dbReference type="OrthoDB" id="9970295at2759"/>
<dbReference type="Gene3D" id="2.115.10.20">
    <property type="entry name" value="Glycosyl hydrolase domain, family 43"/>
    <property type="match status" value="1"/>
</dbReference>
<dbReference type="GO" id="GO:0004553">
    <property type="term" value="F:hydrolase activity, hydrolyzing O-glycosyl compounds"/>
    <property type="evidence" value="ECO:0007669"/>
    <property type="project" value="InterPro"/>
</dbReference>
<sequence>MCFQFSVVFLILPCIATGLEVTVSNTQPRVDVDGQLMDIHDGNIVQWIPGGYYYWYGNGYTLCKDTRWGCEGVFALSDCGFRTNHSINLYVSPDLYQWKFVRNILPAEVRPNGIYYRPKVIYNPQTKQYVLWVNIVEKTIFGIPNFLNATYVVATSPTPDGQFTVRNPRVKTLQYGNGGDFALLVDDDDGQGYIAYDAFNDFHALQIERLAPDFLSTLGSIVTSGIITPINNEAPIFFKRYGWYYLLYGQRCCFCRQGSNSHVLVSRSPLGPFIDTGVDSEAHGQESFVIQAMLADNSIQFIFVADRWVSDHDKYMAHDLQFWAPLVSDDSQNPPLPQLD</sequence>
<dbReference type="EMBL" id="CAJOBA010002707">
    <property type="protein sequence ID" value="CAF3656350.1"/>
    <property type="molecule type" value="Genomic_DNA"/>
</dbReference>
<dbReference type="EMBL" id="CAJOBC010050843">
    <property type="protein sequence ID" value="CAF4177285.1"/>
    <property type="molecule type" value="Genomic_DNA"/>
</dbReference>
<evidence type="ECO:0000313" key="8">
    <source>
        <dbReference type="EMBL" id="CAF3656350.1"/>
    </source>
</evidence>
<dbReference type="InterPro" id="IPR023296">
    <property type="entry name" value="Glyco_hydro_beta-prop_sf"/>
</dbReference>
<evidence type="ECO:0000313" key="10">
    <source>
        <dbReference type="Proteomes" id="UP000663829"/>
    </source>
</evidence>
<dbReference type="Proteomes" id="UP000682733">
    <property type="component" value="Unassembled WGS sequence"/>
</dbReference>
<dbReference type="EMBL" id="CAJNOQ010013690">
    <property type="protein sequence ID" value="CAF1326786.1"/>
    <property type="molecule type" value="Genomic_DNA"/>
</dbReference>
<dbReference type="Pfam" id="PF04616">
    <property type="entry name" value="Glyco_hydro_43"/>
    <property type="match status" value="1"/>
</dbReference>
<gene>
    <name evidence="7" type="ORF">GPM918_LOCUS29746</name>
    <name evidence="6" type="ORF">OVA965_LOCUS8154</name>
    <name evidence="9" type="ORF">SRO942_LOCUS30340</name>
    <name evidence="8" type="ORF">TMI583_LOCUS8150</name>
</gene>
<evidence type="ECO:0000256" key="4">
    <source>
        <dbReference type="RuleBase" id="RU361187"/>
    </source>
</evidence>
<dbReference type="PANTHER" id="PTHR22925">
    <property type="entry name" value="GLYCOSYL HYDROLASE 43 FAMILY MEMBER"/>
    <property type="match status" value="1"/>
</dbReference>
<proteinExistence type="inferred from homology"/>
<reference evidence="7" key="1">
    <citation type="submission" date="2021-02" db="EMBL/GenBank/DDBJ databases">
        <authorList>
            <person name="Nowell W R."/>
        </authorList>
    </citation>
    <scope>NUCLEOTIDE SEQUENCE</scope>
</reference>
<dbReference type="PANTHER" id="PTHR22925:SF3">
    <property type="entry name" value="GLYCOSYL HYDROLASE FAMILY PROTEIN 43"/>
    <property type="match status" value="1"/>
</dbReference>
<dbReference type="EMBL" id="CAJNOK010002706">
    <property type="protein sequence ID" value="CAF0871500.1"/>
    <property type="molecule type" value="Genomic_DNA"/>
</dbReference>
<dbReference type="Proteomes" id="UP000663829">
    <property type="component" value="Unassembled WGS sequence"/>
</dbReference>
<dbReference type="SUPFAM" id="SSF75005">
    <property type="entry name" value="Arabinanase/levansucrase/invertase"/>
    <property type="match status" value="1"/>
</dbReference>
<comment type="caution">
    <text evidence="7">The sequence shown here is derived from an EMBL/GenBank/DDBJ whole genome shotgun (WGS) entry which is preliminary data.</text>
</comment>
<feature type="signal peptide" evidence="5">
    <location>
        <begin position="1"/>
        <end position="18"/>
    </location>
</feature>
<evidence type="ECO:0000256" key="1">
    <source>
        <dbReference type="ARBA" id="ARBA00009865"/>
    </source>
</evidence>
<keyword evidence="3 4" id="KW-0326">Glycosidase</keyword>
<evidence type="ECO:0000313" key="6">
    <source>
        <dbReference type="EMBL" id="CAF0871500.1"/>
    </source>
</evidence>
<keyword evidence="2 4" id="KW-0378">Hydrolase</keyword>
<feature type="chain" id="PRO_5036411593" evidence="5">
    <location>
        <begin position="19"/>
        <end position="340"/>
    </location>
</feature>
<evidence type="ECO:0000256" key="3">
    <source>
        <dbReference type="ARBA" id="ARBA00023295"/>
    </source>
</evidence>
<evidence type="ECO:0000256" key="2">
    <source>
        <dbReference type="ARBA" id="ARBA00022801"/>
    </source>
</evidence>
<organism evidence="7 10">
    <name type="scientific">Didymodactylos carnosus</name>
    <dbReference type="NCBI Taxonomy" id="1234261"/>
    <lineage>
        <taxon>Eukaryota</taxon>
        <taxon>Metazoa</taxon>
        <taxon>Spiralia</taxon>
        <taxon>Gnathifera</taxon>
        <taxon>Rotifera</taxon>
        <taxon>Eurotatoria</taxon>
        <taxon>Bdelloidea</taxon>
        <taxon>Philodinida</taxon>
        <taxon>Philodinidae</taxon>
        <taxon>Didymodactylos</taxon>
    </lineage>
</organism>
<accession>A0A815FQM2</accession>
<keyword evidence="5" id="KW-0732">Signal</keyword>
<dbReference type="Proteomes" id="UP000677228">
    <property type="component" value="Unassembled WGS sequence"/>
</dbReference>
<dbReference type="GO" id="GO:0005975">
    <property type="term" value="P:carbohydrate metabolic process"/>
    <property type="evidence" value="ECO:0007669"/>
    <property type="project" value="InterPro"/>
</dbReference>
<dbReference type="AlphaFoldDB" id="A0A815FQM2"/>
<dbReference type="Proteomes" id="UP000681722">
    <property type="component" value="Unassembled WGS sequence"/>
</dbReference>
<comment type="similarity">
    <text evidence="1 4">Belongs to the glycosyl hydrolase 43 family.</text>
</comment>
<dbReference type="InterPro" id="IPR006710">
    <property type="entry name" value="Glyco_hydro_43"/>
</dbReference>
<evidence type="ECO:0000313" key="7">
    <source>
        <dbReference type="EMBL" id="CAF1326786.1"/>
    </source>
</evidence>